<dbReference type="GO" id="GO:0005506">
    <property type="term" value="F:iron ion binding"/>
    <property type="evidence" value="ECO:0007669"/>
    <property type="project" value="UniProtKB-ARBA"/>
</dbReference>
<dbReference type="OrthoDB" id="9791262at2"/>
<dbReference type="SUPFAM" id="SSF51197">
    <property type="entry name" value="Clavaminate synthase-like"/>
    <property type="match status" value="1"/>
</dbReference>
<dbReference type="PANTHER" id="PTHR20883:SF48">
    <property type="entry name" value="ECTOINE DIOXYGENASE"/>
    <property type="match status" value="1"/>
</dbReference>
<dbReference type="InterPro" id="IPR008775">
    <property type="entry name" value="Phytyl_CoA_dOase-like"/>
</dbReference>
<dbReference type="GO" id="GO:0016706">
    <property type="term" value="F:2-oxoglutarate-dependent dioxygenase activity"/>
    <property type="evidence" value="ECO:0007669"/>
    <property type="project" value="UniProtKB-ARBA"/>
</dbReference>
<reference evidence="3" key="1">
    <citation type="submission" date="2016-10" db="EMBL/GenBank/DDBJ databases">
        <authorList>
            <person name="Varghese N."/>
            <person name="Submissions S."/>
        </authorList>
    </citation>
    <scope>NUCLEOTIDE SEQUENCE [LARGE SCALE GENOMIC DNA]</scope>
    <source>
        <strain evidence="3">DSM 26542</strain>
    </source>
</reference>
<evidence type="ECO:0000256" key="1">
    <source>
        <dbReference type="ARBA" id="ARBA00001954"/>
    </source>
</evidence>
<keyword evidence="3" id="KW-1185">Reference proteome</keyword>
<evidence type="ECO:0000313" key="3">
    <source>
        <dbReference type="Proteomes" id="UP000243887"/>
    </source>
</evidence>
<dbReference type="Pfam" id="PF05721">
    <property type="entry name" value="PhyH"/>
    <property type="match status" value="1"/>
</dbReference>
<proteinExistence type="predicted"/>
<dbReference type="AlphaFoldDB" id="A0A1I3ULF9"/>
<name>A0A1I3ULF9_9FLAO</name>
<protein>
    <submittedName>
        <fullName evidence="2">Ectoine hydroxylase</fullName>
    </submittedName>
</protein>
<dbReference type="PANTHER" id="PTHR20883">
    <property type="entry name" value="PHYTANOYL-COA DIOXYGENASE DOMAIN CONTAINING 1"/>
    <property type="match status" value="1"/>
</dbReference>
<dbReference type="EMBL" id="FORU01000018">
    <property type="protein sequence ID" value="SFJ82621.1"/>
    <property type="molecule type" value="Genomic_DNA"/>
</dbReference>
<organism evidence="2 3">
    <name type="scientific">Myroides guanonis</name>
    <dbReference type="NCBI Taxonomy" id="1150112"/>
    <lineage>
        <taxon>Bacteria</taxon>
        <taxon>Pseudomonadati</taxon>
        <taxon>Bacteroidota</taxon>
        <taxon>Flavobacteriia</taxon>
        <taxon>Flavobacteriales</taxon>
        <taxon>Flavobacteriaceae</taxon>
        <taxon>Myroides</taxon>
    </lineage>
</organism>
<sequence length="263" mass="30580">MNKSQIESYNEDGYIIIENMFTLEEVNKYKNEISYFENKKDIPNVICEDNKIRSIFAPHMYSQVYEDLYKDLRLLNIAKKLVKENLYLYQYKLNLKEPFLGKWWEWHQDYPYWHFDDGVASPDMTSAMIYLDDAKSYQGPLMVIPGSHKEGIAKFKEKDTLDKNDILNSLSSNLKFTVDNSIVKAYADQNGIEVLELKAGSVIFFHPNLFHASTGNLSPYERDTVIITYNSINNLPVSENKRPDYICSTNNSVLTESDELCNL</sequence>
<dbReference type="Proteomes" id="UP000243887">
    <property type="component" value="Unassembled WGS sequence"/>
</dbReference>
<evidence type="ECO:0000313" key="2">
    <source>
        <dbReference type="EMBL" id="SFJ82621.1"/>
    </source>
</evidence>
<dbReference type="STRING" id="1150112.SAMN04487893_1183"/>
<accession>A0A1I3ULF9</accession>
<comment type="cofactor">
    <cofactor evidence="1">
        <name>Fe(2+)</name>
        <dbReference type="ChEBI" id="CHEBI:29033"/>
    </cofactor>
</comment>
<gene>
    <name evidence="2" type="ORF">SAMN04487893_1183</name>
</gene>
<dbReference type="Gene3D" id="2.60.120.620">
    <property type="entry name" value="q2cbj1_9rhob like domain"/>
    <property type="match status" value="1"/>
</dbReference>
<dbReference type="RefSeq" id="WP_090681042.1">
    <property type="nucleotide sequence ID" value="NZ_FORU01000018.1"/>
</dbReference>